<dbReference type="PANTHER" id="PTHR47936:SF1">
    <property type="entry name" value="PENTATRICOPEPTIDE REPEAT-CONTAINING PROTEIN GUN1, CHLOROPLASTIC"/>
    <property type="match status" value="1"/>
</dbReference>
<dbReference type="PROSITE" id="PS51375">
    <property type="entry name" value="PPR"/>
    <property type="match status" value="5"/>
</dbReference>
<dbReference type="InterPro" id="IPR011990">
    <property type="entry name" value="TPR-like_helical_dom_sf"/>
</dbReference>
<evidence type="ECO:0000256" key="3">
    <source>
        <dbReference type="PROSITE-ProRule" id="PRU00708"/>
    </source>
</evidence>
<feature type="repeat" description="PPR" evidence="3">
    <location>
        <begin position="167"/>
        <end position="201"/>
    </location>
</feature>
<name>A0A834LJY7_RHOSS</name>
<protein>
    <recommendedName>
        <fullName evidence="6">Pentatricopeptide repeat-containing protein</fullName>
    </recommendedName>
</protein>
<comment type="caution">
    <text evidence="4">The sequence shown here is derived from an EMBL/GenBank/DDBJ whole genome shotgun (WGS) entry which is preliminary data.</text>
</comment>
<proteinExistence type="inferred from homology"/>
<dbReference type="Gene3D" id="1.25.40.10">
    <property type="entry name" value="Tetratricopeptide repeat domain"/>
    <property type="match status" value="3"/>
</dbReference>
<dbReference type="InterPro" id="IPR002885">
    <property type="entry name" value="PPR_rpt"/>
</dbReference>
<dbReference type="GO" id="GO:0010019">
    <property type="term" value="P:chloroplast-nucleus signaling pathway"/>
    <property type="evidence" value="ECO:0007669"/>
    <property type="project" value="TreeGrafter"/>
</dbReference>
<dbReference type="AlphaFoldDB" id="A0A834LJY7"/>
<feature type="repeat" description="PPR" evidence="3">
    <location>
        <begin position="202"/>
        <end position="236"/>
    </location>
</feature>
<evidence type="ECO:0000256" key="1">
    <source>
        <dbReference type="ARBA" id="ARBA00007626"/>
    </source>
</evidence>
<dbReference type="Pfam" id="PF13041">
    <property type="entry name" value="PPR_2"/>
    <property type="match status" value="2"/>
</dbReference>
<dbReference type="GO" id="GO:0009507">
    <property type="term" value="C:chloroplast"/>
    <property type="evidence" value="ECO:0007669"/>
    <property type="project" value="TreeGrafter"/>
</dbReference>
<dbReference type="PANTHER" id="PTHR47936">
    <property type="entry name" value="PPR_LONG DOMAIN-CONTAINING PROTEIN"/>
    <property type="match status" value="1"/>
</dbReference>
<feature type="repeat" description="PPR" evidence="3">
    <location>
        <begin position="307"/>
        <end position="341"/>
    </location>
</feature>
<dbReference type="OrthoDB" id="185373at2759"/>
<reference evidence="4" key="1">
    <citation type="submission" date="2019-11" db="EMBL/GenBank/DDBJ databases">
        <authorList>
            <person name="Liu Y."/>
            <person name="Hou J."/>
            <person name="Li T.-Q."/>
            <person name="Guan C.-H."/>
            <person name="Wu X."/>
            <person name="Wu H.-Z."/>
            <person name="Ling F."/>
            <person name="Zhang R."/>
            <person name="Shi X.-G."/>
            <person name="Ren J.-P."/>
            <person name="Chen E.-F."/>
            <person name="Sun J.-M."/>
        </authorList>
    </citation>
    <scope>NUCLEOTIDE SEQUENCE</scope>
    <source>
        <strain evidence="4">Adult_tree_wgs_1</strain>
        <tissue evidence="4">Leaves</tissue>
    </source>
</reference>
<dbReference type="EMBL" id="WJXA01000007">
    <property type="protein sequence ID" value="KAF7139176.1"/>
    <property type="molecule type" value="Genomic_DNA"/>
</dbReference>
<dbReference type="GO" id="GO:0031930">
    <property type="term" value="P:mitochondria-nucleus signaling pathway"/>
    <property type="evidence" value="ECO:0007669"/>
    <property type="project" value="TreeGrafter"/>
</dbReference>
<feature type="repeat" description="PPR" evidence="3">
    <location>
        <begin position="237"/>
        <end position="271"/>
    </location>
</feature>
<dbReference type="Proteomes" id="UP000626092">
    <property type="component" value="Unassembled WGS sequence"/>
</dbReference>
<feature type="repeat" description="PPR" evidence="3">
    <location>
        <begin position="272"/>
        <end position="306"/>
    </location>
</feature>
<organism evidence="4 5">
    <name type="scientific">Rhododendron simsii</name>
    <name type="common">Sims's rhododendron</name>
    <dbReference type="NCBI Taxonomy" id="118357"/>
    <lineage>
        <taxon>Eukaryota</taxon>
        <taxon>Viridiplantae</taxon>
        <taxon>Streptophyta</taxon>
        <taxon>Embryophyta</taxon>
        <taxon>Tracheophyta</taxon>
        <taxon>Spermatophyta</taxon>
        <taxon>Magnoliopsida</taxon>
        <taxon>eudicotyledons</taxon>
        <taxon>Gunneridae</taxon>
        <taxon>Pentapetalae</taxon>
        <taxon>asterids</taxon>
        <taxon>Ericales</taxon>
        <taxon>Ericaceae</taxon>
        <taxon>Ericoideae</taxon>
        <taxon>Rhodoreae</taxon>
        <taxon>Rhododendron</taxon>
    </lineage>
</organism>
<dbReference type="Pfam" id="PF12854">
    <property type="entry name" value="PPR_1"/>
    <property type="match status" value="1"/>
</dbReference>
<dbReference type="NCBIfam" id="TIGR00756">
    <property type="entry name" value="PPR"/>
    <property type="match status" value="6"/>
</dbReference>
<evidence type="ECO:0000256" key="2">
    <source>
        <dbReference type="ARBA" id="ARBA00022737"/>
    </source>
</evidence>
<evidence type="ECO:0008006" key="6">
    <source>
        <dbReference type="Google" id="ProtNLM"/>
    </source>
</evidence>
<comment type="similarity">
    <text evidence="1">Belongs to the PPR family. P subfamily.</text>
</comment>
<evidence type="ECO:0000313" key="4">
    <source>
        <dbReference type="EMBL" id="KAF7139176.1"/>
    </source>
</evidence>
<keyword evidence="2" id="KW-0677">Repeat</keyword>
<accession>A0A834LJY7</accession>
<sequence length="447" mass="49943">MQAVLTSKMRRFAAAASIFIPRSAHNYRKGNPSAANTLLFRTHFSTNPNPPNVVATTNPLQLQKLLEKSKMGFDKLDDALSLFHQMARTQPLPSLVHFNRLLTAVAEMKEYSTVLSLYKEIRELGIPTDECTLNCFRGVLEGLVGNQEFGEAVEVLRLMQDQGMVPGVDAYGIVLNGMCKEGKIEDARKLFGTVLAEGLRPNVEMYTYMVRELCKADLLDEAEELLVQMEKDGCPPDVVAYGMVINGMCKAGKIEDARKLFGTALAEGLKPNVEMYTYMVMELCKADLLDEGEELLVQMEKDGCPPDAVTYNIIVRAFIEKGVRHTVMTLLEEMNERSLPPDASTMSKLVDCLTDEDSANIAILLHAIIDSLRALLKVLEPREREPKPLDANLYLASLIHVLAYFMWYPVSPYVVSKLTPTDHCPRLFEDEQIKGKVKSYPIIGLCV</sequence>
<evidence type="ECO:0000313" key="5">
    <source>
        <dbReference type="Proteomes" id="UP000626092"/>
    </source>
</evidence>
<gene>
    <name evidence="4" type="ORF">RHSIM_Rhsim07G0073200</name>
</gene>
<keyword evidence="5" id="KW-1185">Reference proteome</keyword>